<evidence type="ECO:0000256" key="7">
    <source>
        <dbReference type="ARBA" id="ARBA00023242"/>
    </source>
</evidence>
<dbReference type="EC" id="3.1.-.-" evidence="9"/>
<gene>
    <name evidence="12" type="ORF">I308_104819</name>
</gene>
<dbReference type="PANTHER" id="PTHR22748:SF4">
    <property type="entry name" value="DNA-(APURINIC OR APYRIMIDINIC SITE) ENDONUCLEASE 2"/>
    <property type="match status" value="1"/>
</dbReference>
<dbReference type="PROSITE" id="PS51999">
    <property type="entry name" value="ZF_GRF"/>
    <property type="match status" value="1"/>
</dbReference>
<evidence type="ECO:0000256" key="10">
    <source>
        <dbReference type="SAM" id="MobiDB-lite"/>
    </source>
</evidence>
<dbReference type="EMBL" id="ATAM02000008">
    <property type="protein sequence ID" value="KAL0245685.1"/>
    <property type="molecule type" value="Genomic_DNA"/>
</dbReference>
<evidence type="ECO:0000256" key="9">
    <source>
        <dbReference type="RuleBase" id="RU362131"/>
    </source>
</evidence>
<keyword evidence="4" id="KW-0378">Hydrolase</keyword>
<dbReference type="InterPro" id="IPR010666">
    <property type="entry name" value="Znf_GRF"/>
</dbReference>
<feature type="compositionally biased region" description="Acidic residues" evidence="10">
    <location>
        <begin position="588"/>
        <end position="599"/>
    </location>
</feature>
<feature type="region of interest" description="Disordered" evidence="10">
    <location>
        <begin position="698"/>
        <end position="720"/>
    </location>
</feature>
<reference evidence="13" key="1">
    <citation type="submission" date="2015-01" db="EMBL/GenBank/DDBJ databases">
        <title>The Genome Sequence of Cryptococcus gattii MMRL2647.</title>
        <authorList>
            <consortium name="The Broad Institute Genomics Platform"/>
            <person name="Cuomo C."/>
            <person name="Litvintseva A."/>
            <person name="Chen Y."/>
            <person name="Heitman J."/>
            <person name="Sun S."/>
            <person name="Springer D."/>
            <person name="Dromer F."/>
            <person name="Young S."/>
            <person name="Zeng Q."/>
            <person name="Gargeya S."/>
            <person name="Abouelleil A."/>
            <person name="Alvarado L."/>
            <person name="Chapman S.B."/>
            <person name="Gainer-Dewar J."/>
            <person name="Goldberg J."/>
            <person name="Griggs A."/>
            <person name="Gujja S."/>
            <person name="Hansen M."/>
            <person name="Howarth C."/>
            <person name="Imamovic A."/>
            <person name="Larimer J."/>
            <person name="Murphy C."/>
            <person name="Naylor J."/>
            <person name="Pearson M."/>
            <person name="Priest M."/>
            <person name="Roberts A."/>
            <person name="Saif S."/>
            <person name="Shea T."/>
            <person name="Sykes S."/>
            <person name="Wortman J."/>
            <person name="Nusbaum C."/>
            <person name="Birren B."/>
        </authorList>
    </citation>
    <scope>NUCLEOTIDE SEQUENCE [LARGE SCALE GENOMIC DNA]</scope>
    <source>
        <strain evidence="13">IND107</strain>
    </source>
</reference>
<evidence type="ECO:0000256" key="2">
    <source>
        <dbReference type="ARBA" id="ARBA00022723"/>
    </source>
</evidence>
<comment type="caution">
    <text evidence="12">The sequence shown here is derived from an EMBL/GenBank/DDBJ whole genome shotgun (WGS) entry which is preliminary data.</text>
</comment>
<dbReference type="InterPro" id="IPR005135">
    <property type="entry name" value="Endo/exonuclease/phosphatase"/>
</dbReference>
<dbReference type="InterPro" id="IPR036691">
    <property type="entry name" value="Endo/exonu/phosph_ase_sf"/>
</dbReference>
<dbReference type="NCBIfam" id="TIGR00633">
    <property type="entry name" value="xth"/>
    <property type="match status" value="1"/>
</dbReference>
<comment type="similarity">
    <text evidence="1 9">Belongs to the DNA repair enzymes AP/ExoA family.</text>
</comment>
<evidence type="ECO:0000256" key="1">
    <source>
        <dbReference type="ARBA" id="ARBA00007092"/>
    </source>
</evidence>
<keyword evidence="7" id="KW-0539">Nucleus</keyword>
<reference evidence="12 13" key="2">
    <citation type="submission" date="2024-01" db="EMBL/GenBank/DDBJ databases">
        <title>Comparative genomics of Cryptococcus and Kwoniella reveals pathogenesis evolution and contrasting modes of karyotype evolution via chromosome fusion or intercentromeric recombination.</title>
        <authorList>
            <person name="Coelho M.A."/>
            <person name="David-Palma M."/>
            <person name="Shea T."/>
            <person name="Bowers K."/>
            <person name="Mcginley-Smith S."/>
            <person name="Mohammad A.W."/>
            <person name="Gnirke A."/>
            <person name="Yurkov A.M."/>
            <person name="Nowrousian M."/>
            <person name="Sun S."/>
            <person name="Cuomo C.A."/>
            <person name="Heitman J."/>
        </authorList>
    </citation>
    <scope>NUCLEOTIDE SEQUENCE [LARGE SCALE GENOMIC DNA]</scope>
    <source>
        <strain evidence="12 13">IND107</strain>
    </source>
</reference>
<evidence type="ECO:0000313" key="12">
    <source>
        <dbReference type="EMBL" id="KAL0245685.1"/>
    </source>
</evidence>
<keyword evidence="9" id="KW-0234">DNA repair</keyword>
<evidence type="ECO:0000256" key="5">
    <source>
        <dbReference type="ARBA" id="ARBA00022833"/>
    </source>
</evidence>
<evidence type="ECO:0000256" key="4">
    <source>
        <dbReference type="ARBA" id="ARBA00022801"/>
    </source>
</evidence>
<dbReference type="RefSeq" id="XP_066612769.1">
    <property type="nucleotide sequence ID" value="XM_066759282.1"/>
</dbReference>
<dbReference type="Pfam" id="PF03372">
    <property type="entry name" value="Exo_endo_phos"/>
    <property type="match status" value="1"/>
</dbReference>
<keyword evidence="13" id="KW-1185">Reference proteome</keyword>
<feature type="region of interest" description="Disordered" evidence="10">
    <location>
        <begin position="424"/>
        <end position="599"/>
    </location>
</feature>
<feature type="domain" description="GRF-type" evidence="11">
    <location>
        <begin position="637"/>
        <end position="698"/>
    </location>
</feature>
<proteinExistence type="inferred from homology"/>
<feature type="compositionally biased region" description="Polar residues" evidence="10">
    <location>
        <begin position="572"/>
        <end position="587"/>
    </location>
</feature>
<keyword evidence="5" id="KW-0862">Zinc</keyword>
<comment type="cofactor">
    <cofactor evidence="9">
        <name>Mg(2+)</name>
        <dbReference type="ChEBI" id="CHEBI:18420"/>
    </cofactor>
    <cofactor evidence="9">
        <name>Mn(2+)</name>
        <dbReference type="ChEBI" id="CHEBI:29035"/>
    </cofactor>
    <text evidence="9">Probably binds two magnesium or manganese ions per subunit.</text>
</comment>
<name>A0ABR3BNQ2_9TREE</name>
<sequence>MRILSWNVNVLRTCLDYHPFSSMKKKNIEGLLDELDAQIICFQEHKTVRTRLEKSMACPGPYDGFWTFPRSKTGYSGVCTYVDSRYCVPLKAEEGITGLLLGDRLSTMRPPWTDVERIGSYPDVDDMDWMDELDGTKFDVKKLDIEGRAVVCDFGLFVLFNLYCPNETNDARRPYKMNYLHALRERVHLLQAAGREVIIAGDINIVRQPMDSGEGPVRSSAEQHYSHPARRILDNWCAPKGPMVDVIRESWPQRDDMFTCWNQKLDARSANYGSRIDYVLCTPGLRPWIKGGDILSNVYGSDHCPVYVDLHESIVTPEEGILYLRDMLNPKDRPPSTSPVYPNDVKREAPEPPRFATKFMDEFSGRQTSLKSFFGGGSKRAREKTNAASCTANVSASASASSAPTPTASEPSLVAQNIASIPAASESAPSKVVSPPQAPEESVSTPFSLARAAFSSLDNPVPVRSQELYSKGSKGTPVEATSSFNQEKSSAKPIDMTLDDDEDDEPILISSKSKNRPAPKPTRSSSGSKSASSQAKLSSFFCQPHTEGKRKSPPPLSSAPPTSKRPSLAPLPQSNNDLLVASPSGTTAEDESQGMTEEENQLISQAIAEADAERAEKNAKAAPQWSTLFAKKLPPLCTVHHKPCKDFIVMKPGPNKGKRFWLCSLPVGAGYDMGRSKRPREDVNPKFRCNFFLWDSANSRKETPNGQEEKKEPDREEKNL</sequence>
<dbReference type="PANTHER" id="PTHR22748">
    <property type="entry name" value="AP ENDONUCLEASE"/>
    <property type="match status" value="1"/>
</dbReference>
<keyword evidence="2 9" id="KW-0479">Metal-binding</keyword>
<dbReference type="PROSITE" id="PS51435">
    <property type="entry name" value="AP_NUCLEASE_F1_4"/>
    <property type="match status" value="1"/>
</dbReference>
<dbReference type="InterPro" id="IPR004808">
    <property type="entry name" value="AP_endonuc_1"/>
</dbReference>
<accession>A0ABR3BNQ2</accession>
<evidence type="ECO:0000259" key="11">
    <source>
        <dbReference type="PROSITE" id="PS51999"/>
    </source>
</evidence>
<keyword evidence="6 9" id="KW-0460">Magnesium</keyword>
<dbReference type="Gene3D" id="3.60.10.10">
    <property type="entry name" value="Endonuclease/exonuclease/phosphatase"/>
    <property type="match status" value="1"/>
</dbReference>
<dbReference type="GeneID" id="91991675"/>
<feature type="compositionally biased region" description="Low complexity" evidence="10">
    <location>
        <begin position="524"/>
        <end position="539"/>
    </location>
</feature>
<feature type="compositionally biased region" description="Acidic residues" evidence="10">
    <location>
        <begin position="497"/>
        <end position="506"/>
    </location>
</feature>
<feature type="region of interest" description="Disordered" evidence="10">
    <location>
        <begin position="328"/>
        <end position="351"/>
    </location>
</feature>
<evidence type="ECO:0000256" key="6">
    <source>
        <dbReference type="ARBA" id="ARBA00022842"/>
    </source>
</evidence>
<evidence type="ECO:0000256" key="8">
    <source>
        <dbReference type="PROSITE-ProRule" id="PRU01343"/>
    </source>
</evidence>
<evidence type="ECO:0000256" key="3">
    <source>
        <dbReference type="ARBA" id="ARBA00022771"/>
    </source>
</evidence>
<dbReference type="SUPFAM" id="SSF56219">
    <property type="entry name" value="DNase I-like"/>
    <property type="match status" value="1"/>
</dbReference>
<keyword evidence="9" id="KW-0227">DNA damage</keyword>
<feature type="compositionally biased region" description="Polar residues" evidence="10">
    <location>
        <begin position="479"/>
        <end position="488"/>
    </location>
</feature>
<keyword evidence="3 8" id="KW-0863">Zinc-finger</keyword>
<dbReference type="Proteomes" id="UP000054399">
    <property type="component" value="Unassembled WGS sequence"/>
</dbReference>
<organism evidence="12 13">
    <name type="scientific">Cryptococcus tetragattii IND107</name>
    <dbReference type="NCBI Taxonomy" id="1296105"/>
    <lineage>
        <taxon>Eukaryota</taxon>
        <taxon>Fungi</taxon>
        <taxon>Dikarya</taxon>
        <taxon>Basidiomycota</taxon>
        <taxon>Agaricomycotina</taxon>
        <taxon>Tremellomycetes</taxon>
        <taxon>Tremellales</taxon>
        <taxon>Cryptococcaceae</taxon>
        <taxon>Cryptococcus</taxon>
        <taxon>Cryptococcus gattii species complex</taxon>
    </lineage>
</organism>
<protein>
    <recommendedName>
        <fullName evidence="9">DNA-(apurinic or apyrimidinic site) endonuclease</fullName>
        <ecNumber evidence="9">3.1.-.-</ecNumber>
    </recommendedName>
</protein>
<evidence type="ECO:0000313" key="13">
    <source>
        <dbReference type="Proteomes" id="UP000054399"/>
    </source>
</evidence>